<sequence length="267" mass="30704">MLRCLCRYCGLFIALILLTVSAQSQPILQVTTLPDYAPFCYLYEGTGYGVEETLAPDQRSQVLRGFSWDVVRESLHAQGYHLRLTVQPWARAFRQASSEPGIAIFPVSRTEERLAYLSYSSYPVNRASYLVYVPRSSDIDWQGWGSFNGKRLAVMRGYNYGVEWQEWPEIELMEVDSMVQGFELILLGRVSGFAGYEVTWDHHLRQRPHLIDKVRKLPAYATNEEYLAIRSDTPNVERILQAFDRGYEQLQASGRLATLKIRYGLPD</sequence>
<evidence type="ECO:0000259" key="4">
    <source>
        <dbReference type="Pfam" id="PF00497"/>
    </source>
</evidence>
<dbReference type="Pfam" id="PF00497">
    <property type="entry name" value="SBP_bac_3"/>
    <property type="match status" value="1"/>
</dbReference>
<keyword evidence="2 3" id="KW-0732">Signal</keyword>
<organism evidence="5 6">
    <name type="scientific">Bacterioplanes sanyensis</name>
    <dbReference type="NCBI Taxonomy" id="1249553"/>
    <lineage>
        <taxon>Bacteria</taxon>
        <taxon>Pseudomonadati</taxon>
        <taxon>Pseudomonadota</taxon>
        <taxon>Gammaproteobacteria</taxon>
        <taxon>Oceanospirillales</taxon>
        <taxon>Oceanospirillaceae</taxon>
        <taxon>Bacterioplanes</taxon>
    </lineage>
</organism>
<dbReference type="RefSeq" id="WP_094060682.1">
    <property type="nucleotide sequence ID" value="NZ_CP022530.1"/>
</dbReference>
<feature type="domain" description="Solute-binding protein family 3/N-terminal" evidence="4">
    <location>
        <begin position="59"/>
        <end position="264"/>
    </location>
</feature>
<dbReference type="PANTHER" id="PTHR35936">
    <property type="entry name" value="MEMBRANE-BOUND LYTIC MUREIN TRANSGLYCOSYLASE F"/>
    <property type="match status" value="1"/>
</dbReference>
<evidence type="ECO:0000256" key="3">
    <source>
        <dbReference type="SAM" id="SignalP"/>
    </source>
</evidence>
<dbReference type="EMBL" id="CP022530">
    <property type="protein sequence ID" value="ASP39504.1"/>
    <property type="molecule type" value="Genomic_DNA"/>
</dbReference>
<keyword evidence="6" id="KW-1185">Reference proteome</keyword>
<dbReference type="AlphaFoldDB" id="A0A222FLW1"/>
<feature type="signal peptide" evidence="3">
    <location>
        <begin position="1"/>
        <end position="24"/>
    </location>
</feature>
<dbReference type="Gene3D" id="3.40.190.10">
    <property type="entry name" value="Periplasmic binding protein-like II"/>
    <property type="match status" value="2"/>
</dbReference>
<dbReference type="InterPro" id="IPR001638">
    <property type="entry name" value="Solute-binding_3/MltF_N"/>
</dbReference>
<dbReference type="Proteomes" id="UP000202440">
    <property type="component" value="Chromosome"/>
</dbReference>
<evidence type="ECO:0000313" key="6">
    <source>
        <dbReference type="Proteomes" id="UP000202440"/>
    </source>
</evidence>
<gene>
    <name evidence="5" type="ORF">CHH28_12840</name>
</gene>
<accession>A0A222FLW1</accession>
<dbReference type="KEGG" id="bsan:CHH28_12840"/>
<dbReference type="SUPFAM" id="SSF53850">
    <property type="entry name" value="Periplasmic binding protein-like II"/>
    <property type="match status" value="1"/>
</dbReference>
<name>A0A222FLW1_9GAMM</name>
<dbReference type="PANTHER" id="PTHR35936:SF25">
    <property type="entry name" value="ABC TRANSPORTER SUBSTRATE-BINDING PROTEIN"/>
    <property type="match status" value="1"/>
</dbReference>
<evidence type="ECO:0000256" key="2">
    <source>
        <dbReference type="ARBA" id="ARBA00022729"/>
    </source>
</evidence>
<dbReference type="OrthoDB" id="6301342at2"/>
<feature type="chain" id="PRO_5012375032" description="Solute-binding protein family 3/N-terminal domain-containing protein" evidence="3">
    <location>
        <begin position="25"/>
        <end position="267"/>
    </location>
</feature>
<reference evidence="5 6" key="1">
    <citation type="submission" date="2017-07" db="EMBL/GenBank/DDBJ databases">
        <title>Annotated genome sequence of Bacterioplanes sanyensis isolated from Red Sea.</title>
        <authorList>
            <person name="Rehman Z.U."/>
        </authorList>
    </citation>
    <scope>NUCLEOTIDE SEQUENCE [LARGE SCALE GENOMIC DNA]</scope>
    <source>
        <strain evidence="5 6">NV9</strain>
    </source>
</reference>
<protein>
    <recommendedName>
        <fullName evidence="4">Solute-binding protein family 3/N-terminal domain-containing protein</fullName>
    </recommendedName>
</protein>
<evidence type="ECO:0000256" key="1">
    <source>
        <dbReference type="ARBA" id="ARBA00010333"/>
    </source>
</evidence>
<comment type="similarity">
    <text evidence="1">Belongs to the bacterial solute-binding protein 3 family.</text>
</comment>
<proteinExistence type="inferred from homology"/>
<evidence type="ECO:0000313" key="5">
    <source>
        <dbReference type="EMBL" id="ASP39504.1"/>
    </source>
</evidence>